<dbReference type="OrthoDB" id="2205501at2759"/>
<accession>A0A1Y1IKH2</accession>
<feature type="compositionally biased region" description="Low complexity" evidence="2">
    <location>
        <begin position="579"/>
        <end position="589"/>
    </location>
</feature>
<keyword evidence="5" id="KW-1185">Reference proteome</keyword>
<evidence type="ECO:0000313" key="5">
    <source>
        <dbReference type="Proteomes" id="UP000054558"/>
    </source>
</evidence>
<proteinExistence type="predicted"/>
<evidence type="ECO:0000313" key="4">
    <source>
        <dbReference type="EMBL" id="GAQ91375.1"/>
    </source>
</evidence>
<dbReference type="AlphaFoldDB" id="A0A1Y1IKH2"/>
<feature type="region of interest" description="Disordered" evidence="2">
    <location>
        <begin position="389"/>
        <end position="417"/>
    </location>
</feature>
<feature type="compositionally biased region" description="Low complexity" evidence="2">
    <location>
        <begin position="544"/>
        <end position="553"/>
    </location>
</feature>
<dbReference type="GO" id="GO:0003677">
    <property type="term" value="F:DNA binding"/>
    <property type="evidence" value="ECO:0007669"/>
    <property type="project" value="InterPro"/>
</dbReference>
<dbReference type="Proteomes" id="UP000054558">
    <property type="component" value="Unassembled WGS sequence"/>
</dbReference>
<organism evidence="4 5">
    <name type="scientific">Klebsormidium nitens</name>
    <name type="common">Green alga</name>
    <name type="synonym">Ulothrix nitens</name>
    <dbReference type="NCBI Taxonomy" id="105231"/>
    <lineage>
        <taxon>Eukaryota</taxon>
        <taxon>Viridiplantae</taxon>
        <taxon>Streptophyta</taxon>
        <taxon>Klebsormidiophyceae</taxon>
        <taxon>Klebsormidiales</taxon>
        <taxon>Klebsormidiaceae</taxon>
        <taxon>Klebsormidium</taxon>
    </lineage>
</organism>
<sequence>MFLTSHQFCLRGDDARSIDLPDLYSKTYQHVGPDVPLYVGGVNYSGKTNKNGRLEYFGGIRHMQVEQCAVGAVAMQLFQTFHLLGAGVPDFSSRESWYNLLPLFYENDDVSSNVTAKEAESARLGRWIYDHFRTSYLPVHQLPVGIMLVQAGFKDDRKGYFLPRGRVLPSQDEYPGLANQIFPWADEELRKVKQRNLTGPAGQHDIAAQKFLELLIALRAVLLQDVALLQRMGKYENHPIIYHHFFEGEKWDKFCGAVEEVCNTPAPPPELANIPPEVVAVLQDQQVQLARIERESQASREREQALQSQMSAVLHVLERLVSAFPGEDSQAPTRAPSAKAAAQSPAAPEPRRTATGFFARPPSAPVAAAAEVALRAAAQAARAAATQADIEQATVSDPNESGQASNEGREAAGVDSVARPSSAPVAAAAEAALRAAAEAAKAAAVQAAADAAATQDPDALSGQDENDARAPRTTAQETVQRETGLREGLEPANGSQNVTSFLEGEMETEEATGEGCRQPQSEEEGAKESENRSEGEKKGEVESEAGGESGTTSQPCSEGNNGKDDGEEAGTFRSCPTASQGDVGVSPSGSGSGGLGAADEGTIEDASVVPEWALNYMIGGHYTSVAEIWQEWAYGQKGNFEYELGNEK</sequence>
<feature type="compositionally biased region" description="Basic and acidic residues" evidence="2">
    <location>
        <begin position="524"/>
        <end position="541"/>
    </location>
</feature>
<dbReference type="InterPro" id="IPR038279">
    <property type="entry name" value="Ndc10_dom2_sf"/>
</dbReference>
<protein>
    <recommendedName>
        <fullName evidence="3">Ndc10 domain-containing protein</fullName>
    </recommendedName>
</protein>
<feature type="domain" description="Ndc10" evidence="3">
    <location>
        <begin position="110"/>
        <end position="247"/>
    </location>
</feature>
<dbReference type="Gene3D" id="1.10.443.20">
    <property type="entry name" value="Centromere DNA-binding protein complex CBF3 subunit, domain 2"/>
    <property type="match status" value="2"/>
</dbReference>
<evidence type="ECO:0000256" key="2">
    <source>
        <dbReference type="SAM" id="MobiDB-lite"/>
    </source>
</evidence>
<dbReference type="Pfam" id="PF16787">
    <property type="entry name" value="NDC10_II"/>
    <property type="match status" value="2"/>
</dbReference>
<feature type="compositionally biased region" description="Basic and acidic residues" evidence="2">
    <location>
        <begin position="479"/>
        <end position="489"/>
    </location>
</feature>
<feature type="coiled-coil region" evidence="1">
    <location>
        <begin position="282"/>
        <end position="309"/>
    </location>
</feature>
<evidence type="ECO:0000259" key="3">
    <source>
        <dbReference type="Pfam" id="PF16787"/>
    </source>
</evidence>
<feature type="region of interest" description="Disordered" evidence="2">
    <location>
        <begin position="454"/>
        <end position="602"/>
    </location>
</feature>
<dbReference type="InterPro" id="IPR031872">
    <property type="entry name" value="NDC10_II"/>
</dbReference>
<gene>
    <name evidence="4" type="ORF">KFL_007750010</name>
</gene>
<evidence type="ECO:0000256" key="1">
    <source>
        <dbReference type="SAM" id="Coils"/>
    </source>
</evidence>
<feature type="domain" description="Ndc10" evidence="3">
    <location>
        <begin position="2"/>
        <end position="107"/>
    </location>
</feature>
<reference evidence="4 5" key="1">
    <citation type="journal article" date="2014" name="Nat. Commun.">
        <title>Klebsormidium flaccidum genome reveals primary factors for plant terrestrial adaptation.</title>
        <authorList>
            <person name="Hori K."/>
            <person name="Maruyama F."/>
            <person name="Fujisawa T."/>
            <person name="Togashi T."/>
            <person name="Yamamoto N."/>
            <person name="Seo M."/>
            <person name="Sato S."/>
            <person name="Yamada T."/>
            <person name="Mori H."/>
            <person name="Tajima N."/>
            <person name="Moriyama T."/>
            <person name="Ikeuchi M."/>
            <person name="Watanabe M."/>
            <person name="Wada H."/>
            <person name="Kobayashi K."/>
            <person name="Saito M."/>
            <person name="Masuda T."/>
            <person name="Sasaki-Sekimoto Y."/>
            <person name="Mashiguchi K."/>
            <person name="Awai K."/>
            <person name="Shimojima M."/>
            <person name="Masuda S."/>
            <person name="Iwai M."/>
            <person name="Nobusawa T."/>
            <person name="Narise T."/>
            <person name="Kondo S."/>
            <person name="Saito H."/>
            <person name="Sato R."/>
            <person name="Murakawa M."/>
            <person name="Ihara Y."/>
            <person name="Oshima-Yamada Y."/>
            <person name="Ohtaka K."/>
            <person name="Satoh M."/>
            <person name="Sonobe K."/>
            <person name="Ishii M."/>
            <person name="Ohtani R."/>
            <person name="Kanamori-Sato M."/>
            <person name="Honoki R."/>
            <person name="Miyazaki D."/>
            <person name="Mochizuki H."/>
            <person name="Umetsu J."/>
            <person name="Higashi K."/>
            <person name="Shibata D."/>
            <person name="Kamiya Y."/>
            <person name="Sato N."/>
            <person name="Nakamura Y."/>
            <person name="Tabata S."/>
            <person name="Ida S."/>
            <person name="Kurokawa K."/>
            <person name="Ohta H."/>
        </authorList>
    </citation>
    <scope>NUCLEOTIDE SEQUENCE [LARGE SCALE GENOMIC DNA]</scope>
    <source>
        <strain evidence="4 5">NIES-2285</strain>
    </source>
</reference>
<dbReference type="EMBL" id="DF237724">
    <property type="protein sequence ID" value="GAQ91375.1"/>
    <property type="molecule type" value="Genomic_DNA"/>
</dbReference>
<name>A0A1Y1IKH2_KLENI</name>
<feature type="compositionally biased region" description="Low complexity" evidence="2">
    <location>
        <begin position="331"/>
        <end position="346"/>
    </location>
</feature>
<feature type="region of interest" description="Disordered" evidence="2">
    <location>
        <begin position="326"/>
        <end position="360"/>
    </location>
</feature>
<keyword evidence="1" id="KW-0175">Coiled coil</keyword>
<feature type="compositionally biased region" description="Polar residues" evidence="2">
    <location>
        <begin position="394"/>
        <end position="406"/>
    </location>
</feature>